<evidence type="ECO:0000313" key="2">
    <source>
        <dbReference type="Proteomes" id="UP000095463"/>
    </source>
</evidence>
<keyword evidence="2" id="KW-1185">Reference proteome</keyword>
<comment type="caution">
    <text evidence="1">The sequence shown here is derived from an EMBL/GenBank/DDBJ whole genome shotgun (WGS) entry which is preliminary data.</text>
</comment>
<proteinExistence type="predicted"/>
<dbReference type="OrthoDB" id="8080215at2"/>
<accession>A0A1E5XHX1</accession>
<dbReference type="AlphaFoldDB" id="A0A1E5XHX1"/>
<protein>
    <submittedName>
        <fullName evidence="1">Uncharacterized protein</fullName>
    </submittedName>
</protein>
<name>A0A1E5XHX1_9HYPH</name>
<gene>
    <name evidence="1" type="ORF">VW23_005965</name>
</gene>
<reference evidence="1 2" key="1">
    <citation type="journal article" date="2015" name="Genome Announc.">
        <title>Genome Assemblies of Three Soil-Associated Devosia species: D. insulae, D. limi, and D. soli.</title>
        <authorList>
            <person name="Hassan Y.I."/>
            <person name="Lepp D."/>
            <person name="Zhou T."/>
        </authorList>
    </citation>
    <scope>NUCLEOTIDE SEQUENCE [LARGE SCALE GENOMIC DNA]</scope>
    <source>
        <strain evidence="1 2">DS-56</strain>
    </source>
</reference>
<sequence>MIIKDQNTLTALLVGSTHYVEMAPGKEAAIYYRTADEAFMALPDGTRRTGQWRLTDTGYHVDWIDGPSAGWQIDIEPGRIGYLDAGGIERGHVSRIVPGDAALLAG</sequence>
<dbReference type="Proteomes" id="UP000095463">
    <property type="component" value="Unassembled WGS sequence"/>
</dbReference>
<dbReference type="RefSeq" id="WP_069912485.1">
    <property type="nucleotide sequence ID" value="NZ_LAJE02000388.1"/>
</dbReference>
<dbReference type="EMBL" id="LAJE02000388">
    <property type="protein sequence ID" value="OEO28199.1"/>
    <property type="molecule type" value="Genomic_DNA"/>
</dbReference>
<evidence type="ECO:0000313" key="1">
    <source>
        <dbReference type="EMBL" id="OEO28199.1"/>
    </source>
</evidence>
<organism evidence="1 2">
    <name type="scientific">Devosia insulae DS-56</name>
    <dbReference type="NCBI Taxonomy" id="1116389"/>
    <lineage>
        <taxon>Bacteria</taxon>
        <taxon>Pseudomonadati</taxon>
        <taxon>Pseudomonadota</taxon>
        <taxon>Alphaproteobacteria</taxon>
        <taxon>Hyphomicrobiales</taxon>
        <taxon>Devosiaceae</taxon>
        <taxon>Devosia</taxon>
    </lineage>
</organism>